<protein>
    <submittedName>
        <fullName evidence="1">Uncharacterized protein</fullName>
    </submittedName>
</protein>
<evidence type="ECO:0000313" key="1">
    <source>
        <dbReference type="EMBL" id="GAA50301.1"/>
    </source>
</evidence>
<dbReference type="SUPFAM" id="SSF48726">
    <property type="entry name" value="Immunoglobulin"/>
    <property type="match status" value="1"/>
</dbReference>
<proteinExistence type="predicted"/>
<dbReference type="InterPro" id="IPR036179">
    <property type="entry name" value="Ig-like_dom_sf"/>
</dbReference>
<reference key="2">
    <citation type="submission" date="2011-10" db="EMBL/GenBank/DDBJ databases">
        <title>The genome and transcriptome sequence of Clonorchis sinensis provide insights into the carcinogenic liver fluke.</title>
        <authorList>
            <person name="Wang X."/>
            <person name="Huang Y."/>
            <person name="Chen W."/>
            <person name="Liu H."/>
            <person name="Guo L."/>
            <person name="Chen Y."/>
            <person name="Luo F."/>
            <person name="Zhou W."/>
            <person name="Sun J."/>
            <person name="Mao Q."/>
            <person name="Liang P."/>
            <person name="Zhou C."/>
            <person name="Tian Y."/>
            <person name="Men J."/>
            <person name="Lv X."/>
            <person name="Huang L."/>
            <person name="Zhou J."/>
            <person name="Hu Y."/>
            <person name="Li R."/>
            <person name="Zhang F."/>
            <person name="Lei H."/>
            <person name="Li X."/>
            <person name="Hu X."/>
            <person name="Liang C."/>
            <person name="Xu J."/>
            <person name="Wu Z."/>
            <person name="Yu X."/>
        </authorList>
    </citation>
    <scope>NUCLEOTIDE SEQUENCE</scope>
    <source>
        <strain>Henan</strain>
    </source>
</reference>
<keyword evidence="2" id="KW-1185">Reference proteome</keyword>
<gene>
    <name evidence="1" type="ORF">CLF_104348</name>
</gene>
<name>G7YBG7_CLOSI</name>
<organism evidence="1 2">
    <name type="scientific">Clonorchis sinensis</name>
    <name type="common">Chinese liver fluke</name>
    <dbReference type="NCBI Taxonomy" id="79923"/>
    <lineage>
        <taxon>Eukaryota</taxon>
        <taxon>Metazoa</taxon>
        <taxon>Spiralia</taxon>
        <taxon>Lophotrochozoa</taxon>
        <taxon>Platyhelminthes</taxon>
        <taxon>Trematoda</taxon>
        <taxon>Digenea</taxon>
        <taxon>Opisthorchiida</taxon>
        <taxon>Opisthorchiata</taxon>
        <taxon>Opisthorchiidae</taxon>
        <taxon>Clonorchis</taxon>
    </lineage>
</organism>
<dbReference type="EMBL" id="DF143032">
    <property type="protein sequence ID" value="GAA50301.1"/>
    <property type="molecule type" value="Genomic_DNA"/>
</dbReference>
<dbReference type="AlphaFoldDB" id="G7YBG7"/>
<dbReference type="Proteomes" id="UP000008909">
    <property type="component" value="Unassembled WGS sequence"/>
</dbReference>
<sequence length="311" mass="34469">MTDKRGYDRAIHFREPVPVSEIGELPSAGVVGPFSVTTIGNKYIVIMTEYLLRFYPTRSAHYPTHPENILMGLMKPPTNEAEGKKKDVVIFFVDFTPTNTQDSATYMDSLRHEGRSRVGLWRSLLCAFGSLLISAQSCQPGPDGQFNQLELGSPANVTAPLGSDIQFICCGGTRWTYENKDEYLTREIGPHPDAAGAPDKISAPHLTVVNVAQETNTDARNAVPTTVYTMHDDKGRLLLIINNADMRDMGHYRCHGPTGVLDAFLVVTPERYTDDQSKPAVVEHGSLIPRHVMFSSDQLNKVRFPIKPGRP</sequence>
<accession>G7YBG7</accession>
<reference evidence="1" key="1">
    <citation type="journal article" date="2011" name="Genome Biol.">
        <title>The draft genome of the carcinogenic human liver fluke Clonorchis sinensis.</title>
        <authorList>
            <person name="Wang X."/>
            <person name="Chen W."/>
            <person name="Huang Y."/>
            <person name="Sun J."/>
            <person name="Men J."/>
            <person name="Liu H."/>
            <person name="Luo F."/>
            <person name="Guo L."/>
            <person name="Lv X."/>
            <person name="Deng C."/>
            <person name="Zhou C."/>
            <person name="Fan Y."/>
            <person name="Li X."/>
            <person name="Huang L."/>
            <person name="Hu Y."/>
            <person name="Liang C."/>
            <person name="Hu X."/>
            <person name="Xu J."/>
            <person name="Yu X."/>
        </authorList>
    </citation>
    <scope>NUCLEOTIDE SEQUENCE [LARGE SCALE GENOMIC DNA]</scope>
    <source>
        <strain evidence="1">Henan</strain>
    </source>
</reference>
<evidence type="ECO:0000313" key="2">
    <source>
        <dbReference type="Proteomes" id="UP000008909"/>
    </source>
</evidence>